<evidence type="ECO:0000313" key="2">
    <source>
        <dbReference type="Proteomes" id="UP000053319"/>
    </source>
</evidence>
<dbReference type="Gene3D" id="3.60.130.30">
    <property type="match status" value="1"/>
</dbReference>
<dbReference type="HOGENOM" id="CLU_031314_2_0_1"/>
<evidence type="ECO:0000313" key="1">
    <source>
        <dbReference type="EMBL" id="EJF56425.1"/>
    </source>
</evidence>
<sequence>MVRGSSPGRRSCGIPPQQPAAIVDHRRGGYPAVSSGISFGGGQQRVGNLAHTPYNAAILDAVKKSTTMCRIANFANSAYPYAGSTLHRFYNTTLVALCSLDPSLQRNFKGSAFACATWNLGPRAIAHVHTDHLNLAWGMCAITALGDYDPKLGGHLILWDLRLIIEFPPGTTILIPSAIIRHSNAPLASPDEHRYALVQYSAGGLFRWAECGHQTQKNFQQAGGAYAQTGRERWAGGVSMLGRWDELSASRV</sequence>
<dbReference type="Proteomes" id="UP000053319">
    <property type="component" value="Unassembled WGS sequence"/>
</dbReference>
<dbReference type="RefSeq" id="XP_007370799.1">
    <property type="nucleotide sequence ID" value="XM_007370737.1"/>
</dbReference>
<gene>
    <name evidence="1" type="ORF">DICSQDRAFT_71501</name>
</gene>
<reference evidence="1 2" key="1">
    <citation type="journal article" date="2012" name="Science">
        <title>The Paleozoic origin of enzymatic lignin decomposition reconstructed from 31 fungal genomes.</title>
        <authorList>
            <person name="Floudas D."/>
            <person name="Binder M."/>
            <person name="Riley R."/>
            <person name="Barry K."/>
            <person name="Blanchette R.A."/>
            <person name="Henrissat B."/>
            <person name="Martinez A.T."/>
            <person name="Otillar R."/>
            <person name="Spatafora J.W."/>
            <person name="Yadav J.S."/>
            <person name="Aerts A."/>
            <person name="Benoit I."/>
            <person name="Boyd A."/>
            <person name="Carlson A."/>
            <person name="Copeland A."/>
            <person name="Coutinho P.M."/>
            <person name="de Vries R.P."/>
            <person name="Ferreira P."/>
            <person name="Findley K."/>
            <person name="Foster B."/>
            <person name="Gaskell J."/>
            <person name="Glotzer D."/>
            <person name="Gorecki P."/>
            <person name="Heitman J."/>
            <person name="Hesse C."/>
            <person name="Hori C."/>
            <person name="Igarashi K."/>
            <person name="Jurgens J.A."/>
            <person name="Kallen N."/>
            <person name="Kersten P."/>
            <person name="Kohler A."/>
            <person name="Kuees U."/>
            <person name="Kumar T.K.A."/>
            <person name="Kuo A."/>
            <person name="LaButti K."/>
            <person name="Larrondo L.F."/>
            <person name="Lindquist E."/>
            <person name="Ling A."/>
            <person name="Lombard V."/>
            <person name="Lucas S."/>
            <person name="Lundell T."/>
            <person name="Martin R."/>
            <person name="McLaughlin D.J."/>
            <person name="Morgenstern I."/>
            <person name="Morin E."/>
            <person name="Murat C."/>
            <person name="Nagy L.G."/>
            <person name="Nolan M."/>
            <person name="Ohm R.A."/>
            <person name="Patyshakuliyeva A."/>
            <person name="Rokas A."/>
            <person name="Ruiz-Duenas F.J."/>
            <person name="Sabat G."/>
            <person name="Salamov A."/>
            <person name="Samejima M."/>
            <person name="Schmutz J."/>
            <person name="Slot J.C."/>
            <person name="St John F."/>
            <person name="Stenlid J."/>
            <person name="Sun H."/>
            <person name="Sun S."/>
            <person name="Syed K."/>
            <person name="Tsang A."/>
            <person name="Wiebenga A."/>
            <person name="Young D."/>
            <person name="Pisabarro A."/>
            <person name="Eastwood D.C."/>
            <person name="Martin F."/>
            <person name="Cullen D."/>
            <person name="Grigoriev I.V."/>
            <person name="Hibbett D.S."/>
        </authorList>
    </citation>
    <scope>NUCLEOTIDE SEQUENCE [LARGE SCALE GENOMIC DNA]</scope>
    <source>
        <strain evidence="1 2">LYAD-421 SS1</strain>
    </source>
</reference>
<evidence type="ECO:0008006" key="3">
    <source>
        <dbReference type="Google" id="ProtNLM"/>
    </source>
</evidence>
<accession>R7SL07</accession>
<proteinExistence type="predicted"/>
<dbReference type="AlphaFoldDB" id="R7SL07"/>
<organism evidence="1 2">
    <name type="scientific">Dichomitus squalens (strain LYAD-421)</name>
    <name type="common">Western red white-rot fungus</name>
    <dbReference type="NCBI Taxonomy" id="732165"/>
    <lineage>
        <taxon>Eukaryota</taxon>
        <taxon>Fungi</taxon>
        <taxon>Dikarya</taxon>
        <taxon>Basidiomycota</taxon>
        <taxon>Agaricomycotina</taxon>
        <taxon>Agaricomycetes</taxon>
        <taxon>Polyporales</taxon>
        <taxon>Polyporaceae</taxon>
        <taxon>Dichomitus</taxon>
    </lineage>
</organism>
<dbReference type="GeneID" id="18843791"/>
<protein>
    <recommendedName>
        <fullName evidence="3">2OGFeDO JBP1/TET oxygenase domain-containing protein</fullName>
    </recommendedName>
</protein>
<dbReference type="EMBL" id="JH719471">
    <property type="protein sequence ID" value="EJF56425.1"/>
    <property type="molecule type" value="Genomic_DNA"/>
</dbReference>
<name>R7SL07_DICSQ</name>
<dbReference type="OrthoDB" id="2797114at2759"/>
<dbReference type="KEGG" id="dsq:DICSQDRAFT_71501"/>
<dbReference type="OMA" id="HEYYDIT"/>